<feature type="transmembrane region" description="Helical" evidence="1">
    <location>
        <begin position="94"/>
        <end position="113"/>
    </location>
</feature>
<dbReference type="EMBL" id="OCMT01000001">
    <property type="protein sequence ID" value="SOD12178.1"/>
    <property type="molecule type" value="Genomic_DNA"/>
</dbReference>
<keyword evidence="1" id="KW-0812">Transmembrane</keyword>
<dbReference type="Proteomes" id="UP000219281">
    <property type="component" value="Unassembled WGS sequence"/>
</dbReference>
<evidence type="ECO:0000313" key="3">
    <source>
        <dbReference type="Proteomes" id="UP000219281"/>
    </source>
</evidence>
<dbReference type="OrthoDB" id="651989at2"/>
<accession>A0A285ZRC3</accession>
<organism evidence="2 3">
    <name type="scientific">Pedobacter xixiisoli</name>
    <dbReference type="NCBI Taxonomy" id="1476464"/>
    <lineage>
        <taxon>Bacteria</taxon>
        <taxon>Pseudomonadati</taxon>
        <taxon>Bacteroidota</taxon>
        <taxon>Sphingobacteriia</taxon>
        <taxon>Sphingobacteriales</taxon>
        <taxon>Sphingobacteriaceae</taxon>
        <taxon>Pedobacter</taxon>
    </lineage>
</organism>
<sequence length="211" mass="24300">MPKNIFMGFIVPLSILLPIIVFLFKYKLAGKGLKYLFYFLILAALINLAALFLVRMGMRNLPLLHLYTVVETVFFLAYFHSIFENENIKKVIKVIMFAFPALCVVNFIFIQDLFTFNTYTRPLEALIITVICLLYLYKSSASENWLGSPINWVNMGILLYFPAASIIFILANYFTFVGGDGEMSRSIWNLHAILVLAMYLIWTKAFSLIKK</sequence>
<proteinExistence type="predicted"/>
<keyword evidence="3" id="KW-1185">Reference proteome</keyword>
<keyword evidence="1" id="KW-0472">Membrane</keyword>
<feature type="transmembrane region" description="Helical" evidence="1">
    <location>
        <begin position="6"/>
        <end position="24"/>
    </location>
</feature>
<keyword evidence="1" id="KW-1133">Transmembrane helix</keyword>
<gene>
    <name evidence="2" type="ORF">SAMN06297358_0533</name>
</gene>
<evidence type="ECO:0000256" key="1">
    <source>
        <dbReference type="SAM" id="Phobius"/>
    </source>
</evidence>
<reference evidence="3" key="1">
    <citation type="submission" date="2017-09" db="EMBL/GenBank/DDBJ databases">
        <authorList>
            <person name="Varghese N."/>
            <person name="Submissions S."/>
        </authorList>
    </citation>
    <scope>NUCLEOTIDE SEQUENCE [LARGE SCALE GENOMIC DNA]</scope>
    <source>
        <strain evidence="3">CGMCC 1.12803</strain>
    </source>
</reference>
<feature type="transmembrane region" description="Helical" evidence="1">
    <location>
        <begin position="64"/>
        <end position="82"/>
    </location>
</feature>
<feature type="transmembrane region" description="Helical" evidence="1">
    <location>
        <begin position="36"/>
        <end position="58"/>
    </location>
</feature>
<dbReference type="AlphaFoldDB" id="A0A285ZRC3"/>
<name>A0A285ZRC3_9SPHI</name>
<feature type="transmembrane region" description="Helical" evidence="1">
    <location>
        <begin position="157"/>
        <end position="176"/>
    </location>
</feature>
<evidence type="ECO:0008006" key="4">
    <source>
        <dbReference type="Google" id="ProtNLM"/>
    </source>
</evidence>
<protein>
    <recommendedName>
        <fullName evidence="4">Histidine kinase N-terminal 7TM region domain-containing protein</fullName>
    </recommendedName>
</protein>
<dbReference type="RefSeq" id="WP_138765729.1">
    <property type="nucleotide sequence ID" value="NZ_OCMT01000001.1"/>
</dbReference>
<feature type="transmembrane region" description="Helical" evidence="1">
    <location>
        <begin position="188"/>
        <end position="209"/>
    </location>
</feature>
<feature type="transmembrane region" description="Helical" evidence="1">
    <location>
        <begin position="119"/>
        <end position="137"/>
    </location>
</feature>
<evidence type="ECO:0000313" key="2">
    <source>
        <dbReference type="EMBL" id="SOD12178.1"/>
    </source>
</evidence>